<sequence>MANTILSSNHHHKAFHVLGLLSLLLLMIQKGGAYEFRVGGSNWTVPTDANAFSYNQWAETHRFQTGDTLLFVYPADGDSVLHVKKEAYTNCNTATCMEKFSDGHTVFKLDKSGPYYFISGVKDHCLKNEKLVVVVLADRSNQSSNTNQTSAASPSPSPSPSGSTEVAVPSPSPAASEKSPSPAPGSAKIIPSPSPYSSEESSPPTPSGPSPAPGSVIPSPSPSPSSEETPPPPSGASSTYTLSSMISSIGAFVGLSLLLVF</sequence>
<dbReference type="EC" id="2.7.7.6" evidence="13"/>
<keyword evidence="8" id="KW-0449">Lipoprotein</keyword>
<evidence type="ECO:0000313" key="13">
    <source>
        <dbReference type="EMBL" id="MPA69256.1"/>
    </source>
</evidence>
<protein>
    <submittedName>
        <fullName evidence="13">Putative early nodulin-like protein 1</fullName>
        <ecNumber evidence="13">2.7.7.6</ecNumber>
    </submittedName>
</protein>
<dbReference type="GO" id="GO:0005886">
    <property type="term" value="C:plasma membrane"/>
    <property type="evidence" value="ECO:0007669"/>
    <property type="project" value="UniProtKB-SubCell"/>
</dbReference>
<dbReference type="PANTHER" id="PTHR33021:SF253">
    <property type="entry name" value="EARLY NODULIN-LIKE PROTEIN 9"/>
    <property type="match status" value="1"/>
</dbReference>
<feature type="compositionally biased region" description="Pro residues" evidence="10">
    <location>
        <begin position="219"/>
        <end position="234"/>
    </location>
</feature>
<evidence type="ECO:0000256" key="5">
    <source>
        <dbReference type="ARBA" id="ARBA00023136"/>
    </source>
</evidence>
<evidence type="ECO:0000256" key="1">
    <source>
        <dbReference type="ARBA" id="ARBA00004609"/>
    </source>
</evidence>
<dbReference type="InterPro" id="IPR041846">
    <property type="entry name" value="ENL_dom"/>
</dbReference>
<feature type="chain" id="PRO_5022951080" evidence="11">
    <location>
        <begin position="34"/>
        <end position="261"/>
    </location>
</feature>
<evidence type="ECO:0000256" key="3">
    <source>
        <dbReference type="ARBA" id="ARBA00022622"/>
    </source>
</evidence>
<accession>A0A5B7BMB8</accession>
<feature type="signal peptide" evidence="11">
    <location>
        <begin position="1"/>
        <end position="33"/>
    </location>
</feature>
<keyword evidence="5" id="KW-0472">Membrane</keyword>
<dbReference type="PROSITE" id="PS51485">
    <property type="entry name" value="PHYTOCYANIN"/>
    <property type="match status" value="1"/>
</dbReference>
<comment type="similarity">
    <text evidence="9">Belongs to the early nodulin-like (ENODL) family.</text>
</comment>
<dbReference type="InterPro" id="IPR003245">
    <property type="entry name" value="Phytocyanin_dom"/>
</dbReference>
<keyword evidence="2" id="KW-1003">Cell membrane</keyword>
<evidence type="ECO:0000256" key="7">
    <source>
        <dbReference type="ARBA" id="ARBA00023180"/>
    </source>
</evidence>
<dbReference type="GO" id="GO:0098552">
    <property type="term" value="C:side of membrane"/>
    <property type="evidence" value="ECO:0007669"/>
    <property type="project" value="UniProtKB-KW"/>
</dbReference>
<keyword evidence="13" id="KW-0548">Nucleotidyltransferase</keyword>
<evidence type="ECO:0000256" key="10">
    <source>
        <dbReference type="SAM" id="MobiDB-lite"/>
    </source>
</evidence>
<dbReference type="FunFam" id="2.60.40.420:FF:000010">
    <property type="entry name" value="Early nodulin-like protein 1"/>
    <property type="match status" value="1"/>
</dbReference>
<dbReference type="EMBL" id="GHES01038697">
    <property type="protein sequence ID" value="MPA69256.1"/>
    <property type="molecule type" value="Transcribed_RNA"/>
</dbReference>
<dbReference type="SUPFAM" id="SSF49503">
    <property type="entry name" value="Cupredoxins"/>
    <property type="match status" value="1"/>
</dbReference>
<evidence type="ECO:0000256" key="4">
    <source>
        <dbReference type="ARBA" id="ARBA00022729"/>
    </source>
</evidence>
<feature type="domain" description="Phytocyanin" evidence="12">
    <location>
        <begin position="34"/>
        <end position="137"/>
    </location>
</feature>
<proteinExistence type="inferred from homology"/>
<keyword evidence="6" id="KW-1015">Disulfide bond</keyword>
<evidence type="ECO:0000256" key="8">
    <source>
        <dbReference type="ARBA" id="ARBA00023288"/>
    </source>
</evidence>
<keyword evidence="13" id="KW-0808">Transferase</keyword>
<organism evidence="13">
    <name type="scientific">Davidia involucrata</name>
    <name type="common">Dove tree</name>
    <dbReference type="NCBI Taxonomy" id="16924"/>
    <lineage>
        <taxon>Eukaryota</taxon>
        <taxon>Viridiplantae</taxon>
        <taxon>Streptophyta</taxon>
        <taxon>Embryophyta</taxon>
        <taxon>Tracheophyta</taxon>
        <taxon>Spermatophyta</taxon>
        <taxon>Magnoliopsida</taxon>
        <taxon>eudicotyledons</taxon>
        <taxon>Gunneridae</taxon>
        <taxon>Pentapetalae</taxon>
        <taxon>asterids</taxon>
        <taxon>Cornales</taxon>
        <taxon>Nyssaceae</taxon>
        <taxon>Davidia</taxon>
    </lineage>
</organism>
<dbReference type="CDD" id="cd11019">
    <property type="entry name" value="OsENODL1_like"/>
    <property type="match status" value="1"/>
</dbReference>
<dbReference type="PANTHER" id="PTHR33021">
    <property type="entry name" value="BLUE COPPER PROTEIN"/>
    <property type="match status" value="1"/>
</dbReference>
<reference evidence="13" key="1">
    <citation type="submission" date="2019-08" db="EMBL/GenBank/DDBJ databases">
        <title>Reference gene set and small RNA set construction with multiple tissues from Davidia involucrata Baill.</title>
        <authorList>
            <person name="Yang H."/>
            <person name="Zhou C."/>
            <person name="Li G."/>
            <person name="Wang J."/>
            <person name="Gao P."/>
            <person name="Wang M."/>
            <person name="Wang R."/>
            <person name="Zhao Y."/>
        </authorList>
    </citation>
    <scope>NUCLEOTIDE SEQUENCE</scope>
    <source>
        <tissue evidence="13">Mixed with DoveR01_LX</tissue>
    </source>
</reference>
<dbReference type="InterPro" id="IPR039391">
    <property type="entry name" value="Phytocyanin-like"/>
</dbReference>
<keyword evidence="7" id="KW-0325">Glycoprotein</keyword>
<evidence type="ECO:0000256" key="9">
    <source>
        <dbReference type="ARBA" id="ARBA00035011"/>
    </source>
</evidence>
<gene>
    <name evidence="13" type="ORF">Din_038697</name>
</gene>
<dbReference type="Gene3D" id="2.60.40.420">
    <property type="entry name" value="Cupredoxins - blue copper proteins"/>
    <property type="match status" value="1"/>
</dbReference>
<dbReference type="GO" id="GO:0003899">
    <property type="term" value="F:DNA-directed RNA polymerase activity"/>
    <property type="evidence" value="ECO:0007669"/>
    <property type="project" value="UniProtKB-EC"/>
</dbReference>
<evidence type="ECO:0000256" key="6">
    <source>
        <dbReference type="ARBA" id="ARBA00023157"/>
    </source>
</evidence>
<dbReference type="InterPro" id="IPR008972">
    <property type="entry name" value="Cupredoxin"/>
</dbReference>
<keyword evidence="3" id="KW-0336">GPI-anchor</keyword>
<feature type="region of interest" description="Disordered" evidence="10">
    <location>
        <begin position="141"/>
        <end position="239"/>
    </location>
</feature>
<dbReference type="Pfam" id="PF02298">
    <property type="entry name" value="Cu_bind_like"/>
    <property type="match status" value="1"/>
</dbReference>
<dbReference type="AlphaFoldDB" id="A0A5B7BMB8"/>
<evidence type="ECO:0000256" key="11">
    <source>
        <dbReference type="SAM" id="SignalP"/>
    </source>
</evidence>
<feature type="compositionally biased region" description="Low complexity" evidence="10">
    <location>
        <begin position="141"/>
        <end position="202"/>
    </location>
</feature>
<evidence type="ECO:0000259" key="12">
    <source>
        <dbReference type="PROSITE" id="PS51485"/>
    </source>
</evidence>
<keyword evidence="4 11" id="KW-0732">Signal</keyword>
<comment type="subcellular location">
    <subcellularLocation>
        <location evidence="1">Cell membrane</location>
        <topology evidence="1">Lipid-anchor</topology>
        <topology evidence="1">GPI-anchor</topology>
    </subcellularLocation>
</comment>
<dbReference type="GO" id="GO:0009055">
    <property type="term" value="F:electron transfer activity"/>
    <property type="evidence" value="ECO:0007669"/>
    <property type="project" value="InterPro"/>
</dbReference>
<name>A0A5B7BMB8_DAVIN</name>
<feature type="compositionally biased region" description="Pro residues" evidence="10">
    <location>
        <begin position="203"/>
        <end position="212"/>
    </location>
</feature>
<evidence type="ECO:0000256" key="2">
    <source>
        <dbReference type="ARBA" id="ARBA00022475"/>
    </source>
</evidence>